<feature type="domain" description="SSD" evidence="10">
    <location>
        <begin position="365"/>
        <end position="498"/>
    </location>
</feature>
<dbReference type="Gene3D" id="1.20.1640.10">
    <property type="entry name" value="Multidrug efflux transporter AcrB transmembrane domain"/>
    <property type="match status" value="2"/>
</dbReference>
<feature type="transmembrane region" description="Helical" evidence="9">
    <location>
        <begin position="875"/>
        <end position="895"/>
    </location>
</feature>
<feature type="transmembrane region" description="Helical" evidence="9">
    <location>
        <begin position="343"/>
        <end position="363"/>
    </location>
</feature>
<dbReference type="Gene3D" id="3.30.70.1440">
    <property type="entry name" value="Multidrug efflux transporter AcrB pore domain"/>
    <property type="match status" value="1"/>
</dbReference>
<dbReference type="SUPFAM" id="SSF82866">
    <property type="entry name" value="Multidrug efflux transporter AcrB transmembrane domain"/>
    <property type="match status" value="2"/>
</dbReference>
<dbReference type="NCBIfam" id="NF000282">
    <property type="entry name" value="RND_permease_1"/>
    <property type="match status" value="1"/>
</dbReference>
<dbReference type="EMBL" id="JALMLT010000001">
    <property type="protein sequence ID" value="MDT8757416.1"/>
    <property type="molecule type" value="Genomic_DNA"/>
</dbReference>
<dbReference type="InterPro" id="IPR000731">
    <property type="entry name" value="SSD"/>
</dbReference>
<protein>
    <recommendedName>
        <fullName evidence="9">Efflux pump membrane transporter</fullName>
    </recommendedName>
</protein>
<dbReference type="SUPFAM" id="SSF82693">
    <property type="entry name" value="Multidrug efflux transporter AcrB pore domain, PN1, PN2, PC1 and PC2 subdomains"/>
    <property type="match status" value="4"/>
</dbReference>
<comment type="similarity">
    <text evidence="2 9">Belongs to the resistance-nodulation-cell division (RND) (TC 2.A.6) family.</text>
</comment>
<keyword evidence="3 9" id="KW-0813">Transport</keyword>
<keyword evidence="4" id="KW-1003">Cell membrane</keyword>
<proteinExistence type="inferred from homology"/>
<dbReference type="InterPro" id="IPR001036">
    <property type="entry name" value="Acrflvin-R"/>
</dbReference>
<evidence type="ECO:0000256" key="3">
    <source>
        <dbReference type="ARBA" id="ARBA00022448"/>
    </source>
</evidence>
<evidence type="ECO:0000256" key="9">
    <source>
        <dbReference type="RuleBase" id="RU364070"/>
    </source>
</evidence>
<evidence type="ECO:0000256" key="7">
    <source>
        <dbReference type="ARBA" id="ARBA00022989"/>
    </source>
</evidence>
<keyword evidence="7 9" id="KW-1133">Transmembrane helix</keyword>
<dbReference type="Pfam" id="PF00873">
    <property type="entry name" value="ACR_tran"/>
    <property type="match status" value="1"/>
</dbReference>
<evidence type="ECO:0000259" key="10">
    <source>
        <dbReference type="PROSITE" id="PS50156"/>
    </source>
</evidence>
<gene>
    <name evidence="11" type="ORF">MZO42_01770</name>
</gene>
<feature type="transmembrane region" description="Helical" evidence="9">
    <location>
        <begin position="549"/>
        <end position="566"/>
    </location>
</feature>
<dbReference type="Gene3D" id="3.30.70.1430">
    <property type="entry name" value="Multidrug efflux transporter AcrB pore domain"/>
    <property type="match status" value="2"/>
</dbReference>
<dbReference type="PANTHER" id="PTHR32063">
    <property type="match status" value="1"/>
</dbReference>
<evidence type="ECO:0000256" key="2">
    <source>
        <dbReference type="ARBA" id="ARBA00010942"/>
    </source>
</evidence>
<feature type="transmembrane region" description="Helical" evidence="9">
    <location>
        <begin position="935"/>
        <end position="956"/>
    </location>
</feature>
<evidence type="ECO:0000313" key="11">
    <source>
        <dbReference type="EMBL" id="MDT8757416.1"/>
    </source>
</evidence>
<feature type="transmembrane region" description="Helical" evidence="9">
    <location>
        <begin position="370"/>
        <end position="392"/>
    </location>
</feature>
<accession>A0ABU3MZH0</accession>
<evidence type="ECO:0000256" key="6">
    <source>
        <dbReference type="ARBA" id="ARBA00022692"/>
    </source>
</evidence>
<feature type="transmembrane region" description="Helical" evidence="9">
    <location>
        <begin position="1014"/>
        <end position="1036"/>
    </location>
</feature>
<dbReference type="PANTHER" id="PTHR32063:SF11">
    <property type="entry name" value="CATION OR DRUG EFFLUX SYSTEM PROTEIN"/>
    <property type="match status" value="1"/>
</dbReference>
<organism evidence="11">
    <name type="scientific">Sphingomonas psychrotolerans</name>
    <dbReference type="NCBI Taxonomy" id="1327635"/>
    <lineage>
        <taxon>Bacteria</taxon>
        <taxon>Pseudomonadati</taxon>
        <taxon>Pseudomonadota</taxon>
        <taxon>Alphaproteobacteria</taxon>
        <taxon>Sphingomonadales</taxon>
        <taxon>Sphingomonadaceae</taxon>
        <taxon>Sphingomonas</taxon>
    </lineage>
</organism>
<evidence type="ECO:0000256" key="4">
    <source>
        <dbReference type="ARBA" id="ARBA00022475"/>
    </source>
</evidence>
<feature type="transmembrane region" description="Helical" evidence="9">
    <location>
        <begin position="902"/>
        <end position="923"/>
    </location>
</feature>
<feature type="transmembrane region" description="Helical" evidence="9">
    <location>
        <begin position="982"/>
        <end position="1002"/>
    </location>
</feature>
<dbReference type="InterPro" id="IPR004764">
    <property type="entry name" value="MdtF-like"/>
</dbReference>
<dbReference type="PRINTS" id="PR00702">
    <property type="entry name" value="ACRIFLAVINRP"/>
</dbReference>
<feature type="transmembrane region" description="Helical" evidence="9">
    <location>
        <begin position="473"/>
        <end position="500"/>
    </location>
</feature>
<dbReference type="SUPFAM" id="SSF82714">
    <property type="entry name" value="Multidrug efflux transporter AcrB TolC docking domain, DN and DC subdomains"/>
    <property type="match status" value="2"/>
</dbReference>
<dbReference type="PROSITE" id="PS50156">
    <property type="entry name" value="SSD"/>
    <property type="match status" value="1"/>
</dbReference>
<keyword evidence="6 9" id="KW-0812">Transmembrane</keyword>
<evidence type="ECO:0000256" key="1">
    <source>
        <dbReference type="ARBA" id="ARBA00004429"/>
    </source>
</evidence>
<dbReference type="NCBIfam" id="TIGR00915">
    <property type="entry name" value="2A0602"/>
    <property type="match status" value="1"/>
</dbReference>
<evidence type="ECO:0000256" key="5">
    <source>
        <dbReference type="ARBA" id="ARBA00022519"/>
    </source>
</evidence>
<sequence>MRLSRFFITRPIFAGVLSVVIAIVGALAYLGLPVSQYPDIVPPTVTVSAAYPGASAETVAETVAAPIEQEINGVDDMLYISSQSTGDGNLTITVTFKAGTDLDAAQVLVQNRVAIALPRLPNEVQRLGVVTRKTSPDFLMVVNLISPDKSLDRGYISNYALTQVKDRLARIDGVGDVRMFGARDYAMRVWIDPGRAAALNLTAGEIVNALRAQNVQVASGALGQPAAGATGQAYQLSVETQGRLKTPEEFSNVIIRTDADGHQVRVSDVARVELGAADYSSNTYLSNEPTVILGVFQRPGSNALAAAEAIRAELKTMSKNFPKGLEYRIIYNPTEFIAQSIDAVMHTLAEAIVLVVLVILVFLQKWRAAIIPVVAIPVSLVGTMAVLAAFGYSINNLSLFGLVLAIGIVVDDAIVVVENVERNLERGLTPLEAARTSMDEVSVALIAIVLVLCAVFIPTFFLNGLSGAFYRQFALTISAATVISLILSLTLSPALAAILLRAHESHHATNPVVRFLRRAGDAFNRGFERLSNGYASLTRRLVVRPRMMMVTYAGLIAATVGLFWATPTGFIPAQDQGYFLTVIQLPPGSSLERTDEVMRKVVARILPIPGVKGSVMLAGFDGASQTLAPNAAAAYVPLESFEKRKELGVTYAQIMDEARKRTADINEAMLLVVPPPLIQGIGNAGGYRMMIQDRAGHGYAEMGKEAQAVIGKANQTPGLKQVYTLFNTMTPRVFADIDRQKADLLGVPPERVFEALNVYLGSAFVNDFNLLGRTYRVTAQADAPFRATEADIANLKTRSNTGEMVPIGSVSTFQDKTGPYRVVRYNLFPAVEIDGDTAPGYSSGQSLLAMEKVADETLPAGYGHEWTGIAFQQEMAGSTAGLVFALAVVFVFLVLAAQYESLTLPLSIILIVPMCLLAAMAGVNLRGMDNNVLTQIGLVVLIALAAKNAILVVEFAKQAEDNDGLSPVEAAVRAARDRLRPILMTSFAFILGAVPLLIASGAGAELRQALGTAVFFGMMGVTAFGLLFTPTFYVVCRGLGQRLARRRRGSGEAPAAELQPAE</sequence>
<feature type="transmembrane region" description="Helical" evidence="9">
    <location>
        <begin position="398"/>
        <end position="420"/>
    </location>
</feature>
<feature type="transmembrane region" description="Helical" evidence="9">
    <location>
        <begin position="12"/>
        <end position="32"/>
    </location>
</feature>
<dbReference type="InterPro" id="IPR027463">
    <property type="entry name" value="AcrB_DN_DC_subdom"/>
</dbReference>
<keyword evidence="5 9" id="KW-0997">Cell inner membrane</keyword>
<keyword evidence="8 9" id="KW-0472">Membrane</keyword>
<dbReference type="Gene3D" id="3.30.70.1320">
    <property type="entry name" value="Multidrug efflux transporter AcrB pore domain like"/>
    <property type="match status" value="1"/>
</dbReference>
<comment type="subcellular location">
    <subcellularLocation>
        <location evidence="1 9">Cell inner membrane</location>
        <topology evidence="1 9">Multi-pass membrane protein</topology>
    </subcellularLocation>
</comment>
<evidence type="ECO:0000256" key="8">
    <source>
        <dbReference type="ARBA" id="ARBA00023136"/>
    </source>
</evidence>
<name>A0ABU3MZH0_9SPHN</name>
<reference evidence="11" key="1">
    <citation type="submission" date="2022-04" db="EMBL/GenBank/DDBJ databases">
        <title>Tomato heritable bacteria conferring resistance against bacterial wilt.</title>
        <authorList>
            <person name="Yin J."/>
        </authorList>
    </citation>
    <scope>NUCLEOTIDE SEQUENCE</scope>
    <source>
        <strain evidence="11">Cra20</strain>
    </source>
</reference>
<comment type="caution">
    <text evidence="11">The sequence shown here is derived from an EMBL/GenBank/DDBJ whole genome shotgun (WGS) entry which is preliminary data.</text>
</comment>
<dbReference type="Gene3D" id="3.30.2090.10">
    <property type="entry name" value="Multidrug efflux transporter AcrB TolC docking domain, DN and DC subdomains"/>
    <property type="match status" value="2"/>
</dbReference>
<feature type="transmembrane region" description="Helical" evidence="9">
    <location>
        <begin position="441"/>
        <end position="461"/>
    </location>
</feature>